<evidence type="ECO:0000313" key="2">
    <source>
        <dbReference type="Proteomes" id="UP000308600"/>
    </source>
</evidence>
<gene>
    <name evidence="1" type="ORF">BDN72DRAFT_748754</name>
</gene>
<proteinExistence type="predicted"/>
<accession>A0ACD3A2K7</accession>
<name>A0ACD3A2K7_9AGAR</name>
<organism evidence="1 2">
    <name type="scientific">Pluteus cervinus</name>
    <dbReference type="NCBI Taxonomy" id="181527"/>
    <lineage>
        <taxon>Eukaryota</taxon>
        <taxon>Fungi</taxon>
        <taxon>Dikarya</taxon>
        <taxon>Basidiomycota</taxon>
        <taxon>Agaricomycotina</taxon>
        <taxon>Agaricomycetes</taxon>
        <taxon>Agaricomycetidae</taxon>
        <taxon>Agaricales</taxon>
        <taxon>Pluteineae</taxon>
        <taxon>Pluteaceae</taxon>
        <taxon>Pluteus</taxon>
    </lineage>
</organism>
<evidence type="ECO:0000313" key="1">
    <source>
        <dbReference type="EMBL" id="TFK59942.1"/>
    </source>
</evidence>
<dbReference type="Proteomes" id="UP000308600">
    <property type="component" value="Unassembled WGS sequence"/>
</dbReference>
<sequence>IGMTRSPPRPFSFDINGLTLEEVYRELDSEISQLQDRLCSLRTFRNSLPPISKIPMELLSKIFHHSQEDDSSPFSDDVDIRTRFFISWVCRHWRETALITPSLW</sequence>
<keyword evidence="2" id="KW-1185">Reference proteome</keyword>
<feature type="non-terminal residue" evidence="1">
    <location>
        <position position="1"/>
    </location>
</feature>
<dbReference type="EMBL" id="ML208860">
    <property type="protein sequence ID" value="TFK59942.1"/>
    <property type="molecule type" value="Genomic_DNA"/>
</dbReference>
<reference evidence="1 2" key="1">
    <citation type="journal article" date="2019" name="Nat. Ecol. Evol.">
        <title>Megaphylogeny resolves global patterns of mushroom evolution.</title>
        <authorList>
            <person name="Varga T."/>
            <person name="Krizsan K."/>
            <person name="Foldi C."/>
            <person name="Dima B."/>
            <person name="Sanchez-Garcia M."/>
            <person name="Sanchez-Ramirez S."/>
            <person name="Szollosi G.J."/>
            <person name="Szarkandi J.G."/>
            <person name="Papp V."/>
            <person name="Albert L."/>
            <person name="Andreopoulos W."/>
            <person name="Angelini C."/>
            <person name="Antonin V."/>
            <person name="Barry K.W."/>
            <person name="Bougher N.L."/>
            <person name="Buchanan P."/>
            <person name="Buyck B."/>
            <person name="Bense V."/>
            <person name="Catcheside P."/>
            <person name="Chovatia M."/>
            <person name="Cooper J."/>
            <person name="Damon W."/>
            <person name="Desjardin D."/>
            <person name="Finy P."/>
            <person name="Geml J."/>
            <person name="Haridas S."/>
            <person name="Hughes K."/>
            <person name="Justo A."/>
            <person name="Karasinski D."/>
            <person name="Kautmanova I."/>
            <person name="Kiss B."/>
            <person name="Kocsube S."/>
            <person name="Kotiranta H."/>
            <person name="LaButti K.M."/>
            <person name="Lechner B.E."/>
            <person name="Liimatainen K."/>
            <person name="Lipzen A."/>
            <person name="Lukacs Z."/>
            <person name="Mihaltcheva S."/>
            <person name="Morgado L.N."/>
            <person name="Niskanen T."/>
            <person name="Noordeloos M.E."/>
            <person name="Ohm R.A."/>
            <person name="Ortiz-Santana B."/>
            <person name="Ovrebo C."/>
            <person name="Racz N."/>
            <person name="Riley R."/>
            <person name="Savchenko A."/>
            <person name="Shiryaev A."/>
            <person name="Soop K."/>
            <person name="Spirin V."/>
            <person name="Szebenyi C."/>
            <person name="Tomsovsky M."/>
            <person name="Tulloss R.E."/>
            <person name="Uehling J."/>
            <person name="Grigoriev I.V."/>
            <person name="Vagvolgyi C."/>
            <person name="Papp T."/>
            <person name="Martin F.M."/>
            <person name="Miettinen O."/>
            <person name="Hibbett D.S."/>
            <person name="Nagy L.G."/>
        </authorList>
    </citation>
    <scope>NUCLEOTIDE SEQUENCE [LARGE SCALE GENOMIC DNA]</scope>
    <source>
        <strain evidence="1 2">NL-1719</strain>
    </source>
</reference>
<feature type="non-terminal residue" evidence="1">
    <location>
        <position position="104"/>
    </location>
</feature>
<protein>
    <submittedName>
        <fullName evidence="1">Uncharacterized protein</fullName>
    </submittedName>
</protein>